<name>W7TMV4_9STRA</name>
<dbReference type="InterPro" id="IPR027417">
    <property type="entry name" value="P-loop_NTPase"/>
</dbReference>
<proteinExistence type="predicted"/>
<dbReference type="Proteomes" id="UP000019335">
    <property type="component" value="Chromosome 6"/>
</dbReference>
<protein>
    <submittedName>
        <fullName evidence="3">Cdc48 vcp like aaa</fullName>
    </submittedName>
</protein>
<evidence type="ECO:0000259" key="2">
    <source>
        <dbReference type="SMART" id="SM00382"/>
    </source>
</evidence>
<feature type="domain" description="AAA+ ATPase" evidence="2">
    <location>
        <begin position="410"/>
        <end position="578"/>
    </location>
</feature>
<keyword evidence="4" id="KW-1185">Reference proteome</keyword>
<dbReference type="OrthoDB" id="10533288at2759"/>
<comment type="caution">
    <text evidence="3">The sequence shown here is derived from an EMBL/GenBank/DDBJ whole genome shotgun (WGS) entry which is preliminary data.</text>
</comment>
<dbReference type="Pfam" id="PF00004">
    <property type="entry name" value="AAA"/>
    <property type="match status" value="1"/>
</dbReference>
<dbReference type="EMBL" id="AZIL01000464">
    <property type="protein sequence ID" value="EWM27407.1"/>
    <property type="molecule type" value="Genomic_DNA"/>
</dbReference>
<dbReference type="GO" id="GO:0005524">
    <property type="term" value="F:ATP binding"/>
    <property type="evidence" value="ECO:0007669"/>
    <property type="project" value="InterPro"/>
</dbReference>
<dbReference type="AlphaFoldDB" id="W7TMV4"/>
<organism evidence="3 4">
    <name type="scientific">Nannochloropsis gaditana</name>
    <dbReference type="NCBI Taxonomy" id="72520"/>
    <lineage>
        <taxon>Eukaryota</taxon>
        <taxon>Sar</taxon>
        <taxon>Stramenopiles</taxon>
        <taxon>Ochrophyta</taxon>
        <taxon>Eustigmatophyceae</taxon>
        <taxon>Eustigmatales</taxon>
        <taxon>Monodopsidaceae</taxon>
        <taxon>Nannochloropsis</taxon>
    </lineage>
</organism>
<dbReference type="GO" id="GO:0016887">
    <property type="term" value="F:ATP hydrolysis activity"/>
    <property type="evidence" value="ECO:0007669"/>
    <property type="project" value="InterPro"/>
</dbReference>
<feature type="region of interest" description="Disordered" evidence="1">
    <location>
        <begin position="580"/>
        <end position="606"/>
    </location>
</feature>
<evidence type="ECO:0000256" key="1">
    <source>
        <dbReference type="SAM" id="MobiDB-lite"/>
    </source>
</evidence>
<gene>
    <name evidence="3" type="ORF">Naga_100237g8</name>
</gene>
<feature type="region of interest" description="Disordered" evidence="1">
    <location>
        <begin position="343"/>
        <end position="372"/>
    </location>
</feature>
<dbReference type="InterPro" id="IPR003959">
    <property type="entry name" value="ATPase_AAA_core"/>
</dbReference>
<dbReference type="PANTHER" id="PTHR23077:SF117">
    <property type="entry name" value="AAA+ ATPASE DOMAIN-CONTAINING PROTEIN"/>
    <property type="match status" value="1"/>
</dbReference>
<sequence>MNKDYEDREINTQRKWRLYICSRGCPYVSNLGPVLLISRCASSMSSISPPVEHGEQVCIYPSLSDEFIEISLLARIEVIGFADPEADGDEKSGKVTRGGWWPYCRCPRADADNGPSLLLPLALLVASTSFRPSVLSPDARVESPIEDEWRRKKVLDMAMQLSALGSVEARILPVEAARMSPGLPRAGSLPQEFPLAASIALTPYDRSQESRPCPSTPPSSVPAFSSASSLISADSFSSSPPFPASPLSTATLPLLRILLSRALVPGPIRIPKSSLLSSSSSSPSSLPSSFLLLRLSDYPSWPSPPYSPFALFTIARLTPSQYPYLRVGKATHLYCLPPPPPPPCPPPSAPSQEPSPSSSLPHSPSNTPAPDVPLSTSYSTLVKSIHELLQAHFRFACRSSLPPSLPPSLLPHALLLSGPPGVGKTYAVRRAVSLFQDGGEEGREGGGKEGPGGQGKVHVYLVSGGEFAEEGGGADGLEGRLRALFRRAEDATLSIRGDRGESAALSLIFLDEVEALCPPSASDSGAEVSRVAAQLGSCLDSLPPSVLVVGATNRPYEVHPSLRRPGRFDLEVGGEGRRLRGGLSWHGLDPQGEEYSGEQGGEEGMGTTPGLLIASFLPPAPSPLPSSPLMPCPLLAPRCSSHGG</sequence>
<dbReference type="Gene3D" id="3.40.50.300">
    <property type="entry name" value="P-loop containing nucleotide triphosphate hydrolases"/>
    <property type="match status" value="1"/>
</dbReference>
<dbReference type="InterPro" id="IPR050168">
    <property type="entry name" value="AAA_ATPase_domain"/>
</dbReference>
<feature type="compositionally biased region" description="Low complexity" evidence="1">
    <location>
        <begin position="350"/>
        <end position="368"/>
    </location>
</feature>
<dbReference type="InterPro" id="IPR003593">
    <property type="entry name" value="AAA+_ATPase"/>
</dbReference>
<dbReference type="SMART" id="SM00382">
    <property type="entry name" value="AAA"/>
    <property type="match status" value="1"/>
</dbReference>
<dbReference type="PANTHER" id="PTHR23077">
    <property type="entry name" value="AAA-FAMILY ATPASE"/>
    <property type="match status" value="1"/>
</dbReference>
<dbReference type="SUPFAM" id="SSF52540">
    <property type="entry name" value="P-loop containing nucleoside triphosphate hydrolases"/>
    <property type="match status" value="1"/>
</dbReference>
<reference evidence="3 4" key="1">
    <citation type="journal article" date="2014" name="Mol. Plant">
        <title>Chromosome Scale Genome Assembly and Transcriptome Profiling of Nannochloropsis gaditana in Nitrogen Depletion.</title>
        <authorList>
            <person name="Corteggiani Carpinelli E."/>
            <person name="Telatin A."/>
            <person name="Vitulo N."/>
            <person name="Forcato C."/>
            <person name="D'Angelo M."/>
            <person name="Schiavon R."/>
            <person name="Vezzi A."/>
            <person name="Giacometti G.M."/>
            <person name="Morosinotto T."/>
            <person name="Valle G."/>
        </authorList>
    </citation>
    <scope>NUCLEOTIDE SEQUENCE [LARGE SCALE GENOMIC DNA]</scope>
    <source>
        <strain evidence="3 4">B-31</strain>
    </source>
</reference>
<accession>W7TMV4</accession>
<evidence type="ECO:0000313" key="4">
    <source>
        <dbReference type="Proteomes" id="UP000019335"/>
    </source>
</evidence>
<evidence type="ECO:0000313" key="3">
    <source>
        <dbReference type="EMBL" id="EWM27407.1"/>
    </source>
</evidence>